<reference evidence="2" key="1">
    <citation type="submission" date="2021-02" db="EMBL/GenBank/DDBJ databases">
        <title>Draft genome sequence of Microbispora sp. RL4-1S isolated from rice leaves in Thailand.</title>
        <authorList>
            <person name="Muangham S."/>
            <person name="Duangmal K."/>
        </authorList>
    </citation>
    <scope>NUCLEOTIDE SEQUENCE</scope>
    <source>
        <strain evidence="2">RL4-1S</strain>
    </source>
</reference>
<comment type="caution">
    <text evidence="2">The sequence shown here is derived from an EMBL/GenBank/DDBJ whole genome shotgun (WGS) entry which is preliminary data.</text>
</comment>
<evidence type="ECO:0000313" key="3">
    <source>
        <dbReference type="Proteomes" id="UP000674234"/>
    </source>
</evidence>
<dbReference type="EMBL" id="JAFCNB010000012">
    <property type="protein sequence ID" value="MBP2706470.1"/>
    <property type="molecule type" value="Genomic_DNA"/>
</dbReference>
<proteinExistence type="predicted"/>
<evidence type="ECO:0008006" key="4">
    <source>
        <dbReference type="Google" id="ProtNLM"/>
    </source>
</evidence>
<organism evidence="2 3">
    <name type="scientific">Microbispora oryzae</name>
    <dbReference type="NCBI Taxonomy" id="2806554"/>
    <lineage>
        <taxon>Bacteria</taxon>
        <taxon>Bacillati</taxon>
        <taxon>Actinomycetota</taxon>
        <taxon>Actinomycetes</taxon>
        <taxon>Streptosporangiales</taxon>
        <taxon>Streptosporangiaceae</taxon>
        <taxon>Microbispora</taxon>
    </lineage>
</organism>
<name>A0A940WS61_9ACTN</name>
<gene>
    <name evidence="2" type="ORF">JOL79_21915</name>
</gene>
<keyword evidence="3" id="KW-1185">Reference proteome</keyword>
<evidence type="ECO:0000256" key="1">
    <source>
        <dbReference type="SAM" id="SignalP"/>
    </source>
</evidence>
<protein>
    <recommendedName>
        <fullName evidence="4">Secreted protein</fullName>
    </recommendedName>
</protein>
<sequence length="85" mass="8842">MLKRLLSAVVLAASTLVLTGAFTGVVTGTANASVNASIPAACGSARHGAVPSSDGQCVWRGDCYYCYSYRTARWDQQYCEGGSGD</sequence>
<dbReference type="AlphaFoldDB" id="A0A940WS61"/>
<feature type="chain" id="PRO_5039673479" description="Secreted protein" evidence="1">
    <location>
        <begin position="24"/>
        <end position="85"/>
    </location>
</feature>
<accession>A0A940WS61</accession>
<keyword evidence="1" id="KW-0732">Signal</keyword>
<feature type="signal peptide" evidence="1">
    <location>
        <begin position="1"/>
        <end position="23"/>
    </location>
</feature>
<dbReference type="RefSeq" id="WP_210157752.1">
    <property type="nucleotide sequence ID" value="NZ_JAFCNB010000012.1"/>
</dbReference>
<dbReference type="Proteomes" id="UP000674234">
    <property type="component" value="Unassembled WGS sequence"/>
</dbReference>
<evidence type="ECO:0000313" key="2">
    <source>
        <dbReference type="EMBL" id="MBP2706470.1"/>
    </source>
</evidence>